<protein>
    <recommendedName>
        <fullName evidence="4">DUF1795 domain-containing protein</fullName>
    </recommendedName>
</protein>
<dbReference type="EMBL" id="JACNJD010000198">
    <property type="protein sequence ID" value="MBC8177241.1"/>
    <property type="molecule type" value="Genomic_DNA"/>
</dbReference>
<evidence type="ECO:0000313" key="2">
    <source>
        <dbReference type="EMBL" id="MBC8177241.1"/>
    </source>
</evidence>
<evidence type="ECO:0000256" key="1">
    <source>
        <dbReference type="SAM" id="SignalP"/>
    </source>
</evidence>
<keyword evidence="1" id="KW-0732">Signal</keyword>
<sequence length="171" mass="19048">MSKYLTIPLSMCLLIVVTFGTISAQESKSAKDLSVYLPDVDGLVPDGPLQKADDLEGLFARINGGAEQYVRYGFSKALFQAYKTAGSRSLELEIFQMKNSKAAHQIYTLMAGQGNRKLDMGHEAVLGEYYLIFRKVRFYVTITGSDSEEKTRDELIAVARAVEKKIRVHGQ</sequence>
<name>A0A8J6MZZ3_9DELT</name>
<comment type="caution">
    <text evidence="2">The sequence shown here is derived from an EMBL/GenBank/DDBJ whole genome shotgun (WGS) entry which is preliminary data.</text>
</comment>
<dbReference type="Proteomes" id="UP000650524">
    <property type="component" value="Unassembled WGS sequence"/>
</dbReference>
<accession>A0A8J6MZZ3</accession>
<evidence type="ECO:0000313" key="3">
    <source>
        <dbReference type="Proteomes" id="UP000650524"/>
    </source>
</evidence>
<dbReference type="Pfam" id="PF20244">
    <property type="entry name" value="DUF6599"/>
    <property type="match status" value="1"/>
</dbReference>
<organism evidence="2 3">
    <name type="scientific">Candidatus Desulfacyla euxinica</name>
    <dbReference type="NCBI Taxonomy" id="2841693"/>
    <lineage>
        <taxon>Bacteria</taxon>
        <taxon>Deltaproteobacteria</taxon>
        <taxon>Candidatus Desulfacyla</taxon>
    </lineage>
</organism>
<dbReference type="AlphaFoldDB" id="A0A8J6MZZ3"/>
<gene>
    <name evidence="2" type="ORF">H8E19_07525</name>
</gene>
<dbReference type="InterPro" id="IPR046534">
    <property type="entry name" value="DUF6599"/>
</dbReference>
<feature type="signal peptide" evidence="1">
    <location>
        <begin position="1"/>
        <end position="24"/>
    </location>
</feature>
<proteinExistence type="predicted"/>
<reference evidence="2 3" key="1">
    <citation type="submission" date="2020-08" db="EMBL/GenBank/DDBJ databases">
        <title>Bridging the membrane lipid divide: bacteria of the FCB group superphylum have the potential to synthesize archaeal ether lipids.</title>
        <authorList>
            <person name="Villanueva L."/>
            <person name="Von Meijenfeldt F.A.B."/>
            <person name="Westbye A.B."/>
            <person name="Yadav S."/>
            <person name="Hopmans E.C."/>
            <person name="Dutilh B.E."/>
            <person name="Sinninghe Damste J.S."/>
        </authorList>
    </citation>
    <scope>NUCLEOTIDE SEQUENCE [LARGE SCALE GENOMIC DNA]</scope>
    <source>
        <strain evidence="2">NIOZ-UU27</strain>
    </source>
</reference>
<evidence type="ECO:0008006" key="4">
    <source>
        <dbReference type="Google" id="ProtNLM"/>
    </source>
</evidence>
<feature type="chain" id="PRO_5035225081" description="DUF1795 domain-containing protein" evidence="1">
    <location>
        <begin position="25"/>
        <end position="171"/>
    </location>
</feature>